<evidence type="ECO:0000259" key="6">
    <source>
        <dbReference type="Pfam" id="PF13860"/>
    </source>
</evidence>
<evidence type="ECO:0000313" key="7">
    <source>
        <dbReference type="EMBL" id="KCZ57481.1"/>
    </source>
</evidence>
<evidence type="ECO:0000256" key="3">
    <source>
        <dbReference type="ARBA" id="ARBA00022795"/>
    </source>
</evidence>
<feature type="region of interest" description="Disordered" evidence="5">
    <location>
        <begin position="1"/>
        <end position="24"/>
    </location>
</feature>
<dbReference type="RefSeq" id="WP_051615330.1">
    <property type="nucleotide sequence ID" value="NZ_AWFG01000030.1"/>
</dbReference>
<protein>
    <recommendedName>
        <fullName evidence="2">Basal-body rod modification protein FlgD</fullName>
    </recommendedName>
</protein>
<evidence type="ECO:0000256" key="5">
    <source>
        <dbReference type="SAM" id="MobiDB-lite"/>
    </source>
</evidence>
<dbReference type="OrthoDB" id="9785233at2"/>
<evidence type="ECO:0000313" key="8">
    <source>
        <dbReference type="Proteomes" id="UP000027190"/>
    </source>
</evidence>
<feature type="domain" description="FlgD/Vpr Ig-like" evidence="6">
    <location>
        <begin position="107"/>
        <end position="169"/>
    </location>
</feature>
<reference evidence="7 8" key="1">
    <citation type="journal article" date="2014" name="Antonie Van Leeuwenhoek">
        <title>Hyphomonas beringensis sp. nov. and Hyphomonas chukchiensis sp. nov., isolated from surface seawater of the Bering Sea and Chukchi Sea.</title>
        <authorList>
            <person name="Li C."/>
            <person name="Lai Q."/>
            <person name="Li G."/>
            <person name="Dong C."/>
            <person name="Wang J."/>
            <person name="Liao Y."/>
            <person name="Shao Z."/>
        </authorList>
    </citation>
    <scope>NUCLEOTIDE SEQUENCE [LARGE SCALE GENOMIC DNA]</scope>
    <source>
        <strain evidence="7 8">BH-BN04-4</strain>
    </source>
</reference>
<evidence type="ECO:0000256" key="1">
    <source>
        <dbReference type="ARBA" id="ARBA00010577"/>
    </source>
</evidence>
<dbReference type="Proteomes" id="UP000027190">
    <property type="component" value="Unassembled WGS sequence"/>
</dbReference>
<keyword evidence="8" id="KW-1185">Reference proteome</keyword>
<evidence type="ECO:0000256" key="2">
    <source>
        <dbReference type="ARBA" id="ARBA00016013"/>
    </source>
</evidence>
<dbReference type="AlphaFoldDB" id="A0A062UAS1"/>
<dbReference type="PATRIC" id="fig|1280947.3.peg.2132"/>
<accession>A0A062UAS1</accession>
<dbReference type="InterPro" id="IPR025965">
    <property type="entry name" value="FlgD/Vpr_Ig-like"/>
</dbReference>
<organism evidence="7 8">
    <name type="scientific">Hyphomonas chukchiensis</name>
    <dbReference type="NCBI Taxonomy" id="1280947"/>
    <lineage>
        <taxon>Bacteria</taxon>
        <taxon>Pseudomonadati</taxon>
        <taxon>Pseudomonadota</taxon>
        <taxon>Alphaproteobacteria</taxon>
        <taxon>Hyphomonadales</taxon>
        <taxon>Hyphomonadaceae</taxon>
        <taxon>Hyphomonas</taxon>
    </lineage>
</organism>
<dbReference type="Pfam" id="PF13860">
    <property type="entry name" value="FlgD_ig"/>
    <property type="match status" value="1"/>
</dbReference>
<dbReference type="STRING" id="1280947.HY30_04740"/>
<name>A0A062UAS1_9PROT</name>
<gene>
    <name evidence="7" type="ORF">HY30_04740</name>
</gene>
<dbReference type="Gene3D" id="2.60.40.4070">
    <property type="match status" value="1"/>
</dbReference>
<proteinExistence type="inferred from homology"/>
<sequence length="188" mass="20308">MTTVSGTTAYAPNVPTAPTPEPETGAEFNSFLQLLTAQLRNQDPLAPLDSTQFVEQLATFSSLEQDVKSNASLETIAARMDELYAIAASQWIGQTVSVESTWEPFSGNPLPFAVNIPENADKAVLSVKDETGKTVWTKELEAGTESFTWNGENQTTDEVSPAGNYQFGVDIYISDEYAGTIAPRTTTS</sequence>
<dbReference type="Pfam" id="PF03963">
    <property type="entry name" value="FlgD"/>
    <property type="match status" value="1"/>
</dbReference>
<dbReference type="GO" id="GO:0044781">
    <property type="term" value="P:bacterial-type flagellum organization"/>
    <property type="evidence" value="ECO:0007669"/>
    <property type="project" value="UniProtKB-KW"/>
</dbReference>
<dbReference type="EMBL" id="AWFG01000030">
    <property type="protein sequence ID" value="KCZ57481.1"/>
    <property type="molecule type" value="Genomic_DNA"/>
</dbReference>
<evidence type="ECO:0000256" key="4">
    <source>
        <dbReference type="ARBA" id="ARBA00024746"/>
    </source>
</evidence>
<comment type="caution">
    <text evidence="7">The sequence shown here is derived from an EMBL/GenBank/DDBJ whole genome shotgun (WGS) entry which is preliminary data.</text>
</comment>
<comment type="function">
    <text evidence="4">Required for flagellar hook formation. May act as a scaffolding protein.</text>
</comment>
<dbReference type="InterPro" id="IPR005648">
    <property type="entry name" value="FlgD"/>
</dbReference>
<feature type="compositionally biased region" description="Polar residues" evidence="5">
    <location>
        <begin position="1"/>
        <end position="10"/>
    </location>
</feature>
<comment type="similarity">
    <text evidence="1">Belongs to the FlgD family.</text>
</comment>
<dbReference type="eggNOG" id="COG1843">
    <property type="taxonomic scope" value="Bacteria"/>
</dbReference>
<keyword evidence="3" id="KW-1005">Bacterial flagellum biogenesis</keyword>